<dbReference type="InterPro" id="IPR008969">
    <property type="entry name" value="CarboxyPept-like_regulatory"/>
</dbReference>
<evidence type="ECO:0000256" key="1">
    <source>
        <dbReference type="ARBA" id="ARBA00004571"/>
    </source>
</evidence>
<dbReference type="InterPro" id="IPR023997">
    <property type="entry name" value="TonB-dep_OMP_SusC/RagA_CS"/>
</dbReference>
<dbReference type="NCBIfam" id="TIGR04057">
    <property type="entry name" value="SusC_RagA_signa"/>
    <property type="match status" value="1"/>
</dbReference>
<name>A0ABX7CVB3_SPHMU</name>
<dbReference type="InterPro" id="IPR039426">
    <property type="entry name" value="TonB-dep_rcpt-like"/>
</dbReference>
<dbReference type="SUPFAM" id="SSF49464">
    <property type="entry name" value="Carboxypeptidase regulatory domain-like"/>
    <property type="match status" value="1"/>
</dbReference>
<evidence type="ECO:0000256" key="5">
    <source>
        <dbReference type="ARBA" id="ARBA00023136"/>
    </source>
</evidence>
<feature type="domain" description="TonB-dependent receptor plug" evidence="8">
    <location>
        <begin position="221"/>
        <end position="345"/>
    </location>
</feature>
<dbReference type="Gene3D" id="2.40.170.20">
    <property type="entry name" value="TonB-dependent receptor, beta-barrel domain"/>
    <property type="match status" value="1"/>
</dbReference>
<keyword evidence="4 7" id="KW-0812">Transmembrane</keyword>
<keyword evidence="3 7" id="KW-1134">Transmembrane beta strand</keyword>
<comment type="similarity">
    <text evidence="7">Belongs to the TonB-dependent receptor family.</text>
</comment>
<evidence type="ECO:0000256" key="2">
    <source>
        <dbReference type="ARBA" id="ARBA00022448"/>
    </source>
</evidence>
<sequence length="1153" mass="126951">MNFNQQAQNLCRWTMPSSVKKVVPAFLLLFSSQLHVTANAQRISLNLNKVTFREAVESIKKQSGYELVLVQTHLGDTHPVSLNLQNKGLRESLEALTKDQPVGYEIKGNTIVLHRKKQPAVNTEENQQQETIKGKVLDAAGTPMTGVTIKVKGSAKVTQTDNAGNFSIEAKDGAILVISSVGFSTLEVVGTNQSPLTVNLKKEDNALNEVVVVGYGTQKRKSLTGSVASVKMSDVNNATNTNFAQGLAGRAAGVNVVQTSGQPGAGVSVQIRSNASFASMGPLYIVDGVIINDDAGEPTTNTRYGSGGVNRSPLNFINPNDIENIDILKDASATAIYGARAAGGVVLITTKKGKQGLPTIQYDFSHAVQKSLKYYDILGTKDYMTERNRILREKWMLDNKIGPYGNVDPNSVGAFVPKYTQDQIDKQTVYPSAIDAIMRTGNTQQHNLSMSGSSNKTNYYVSGNYMNQEGVLRNSDYSRYSGKFNLDQGIGENIKVGVNVIATGSTANNGSMGDGVYENSGMIGAAFYYPPTMPFQDEQGNYPINPDYQNTPNPMSFLTITDLTKSNRWLTSAFAEWKIFEGLTAKASFSYDQSTAKRSLYYPRTFLYGARAEGMAGVFETNASSQLREYTLNYAKDIGKGHLTALLGHSYQISERDGLNTGNDHFPTDNFLYYNLGLGTAQRPYLGSFKDANRIWKSYFARVVYEYDGKYILSGTVRKDGASHFAANKKWGTFPGISAAWVASEEEFIKAIPAISFLKLRAGYGSVGNSAIGGSAFEYYDNNSPYVIGGVNLPGVKLSQISNADLTWETQTEFNLGLDFGFVKGRISGSFDYFNRQFTDLLSTINLNSDYVVRTASINAGKTRSQGWEVNLQTKNFVQQDGFNWNTTLNFSHYKNYWVSRAPEALKSLPRYEAEKGNFNAGYGYLSDGIYNPATMSAPSWMPGILPGEIIIKDVNGYDDNGNLTGKPDGKLSTADMVQLHTNNDPTGNGRPVPNYSFGMNNQFSYKNFDLSVYVYGLIQKKINRDYSNNSDVYAKLGAYGWNVLSVAKDRWAYDHTDGTMPTGLNGNYSSYASSSDFWVENGNFLRVRDITLGYRLPVSLIQKQKTVKNMRVYLNVQNPFIITNYRGVDPELQNLYAYPMTRSFTVGASVGF</sequence>
<accession>A0ABX7CVB3</accession>
<dbReference type="InterPro" id="IPR023996">
    <property type="entry name" value="TonB-dep_OMP_SusC/RagA"/>
</dbReference>
<proteinExistence type="inferred from homology"/>
<dbReference type="Gene3D" id="2.170.130.10">
    <property type="entry name" value="TonB-dependent receptor, plug domain"/>
    <property type="match status" value="1"/>
</dbReference>
<keyword evidence="5 7" id="KW-0472">Membrane</keyword>
<dbReference type="SUPFAM" id="SSF56935">
    <property type="entry name" value="Porins"/>
    <property type="match status" value="1"/>
</dbReference>
<keyword evidence="6 7" id="KW-0998">Cell outer membrane</keyword>
<dbReference type="NCBIfam" id="TIGR04056">
    <property type="entry name" value="OMP_RagA_SusC"/>
    <property type="match status" value="1"/>
</dbReference>
<dbReference type="InterPro" id="IPR037066">
    <property type="entry name" value="Plug_dom_sf"/>
</dbReference>
<evidence type="ECO:0000313" key="10">
    <source>
        <dbReference type="Proteomes" id="UP000595498"/>
    </source>
</evidence>
<evidence type="ECO:0000259" key="8">
    <source>
        <dbReference type="Pfam" id="PF07715"/>
    </source>
</evidence>
<evidence type="ECO:0000256" key="3">
    <source>
        <dbReference type="ARBA" id="ARBA00022452"/>
    </source>
</evidence>
<protein>
    <submittedName>
        <fullName evidence="9">TonB-dependent receptor</fullName>
    </submittedName>
</protein>
<dbReference type="PROSITE" id="PS52016">
    <property type="entry name" value="TONB_DEPENDENT_REC_3"/>
    <property type="match status" value="1"/>
</dbReference>
<gene>
    <name evidence="9" type="ORF">I6I98_12495</name>
</gene>
<evidence type="ECO:0000256" key="4">
    <source>
        <dbReference type="ARBA" id="ARBA00022692"/>
    </source>
</evidence>
<reference evidence="9 10" key="1">
    <citation type="submission" date="2021-01" db="EMBL/GenBank/DDBJ databases">
        <title>FDA dAtabase for Regulatory Grade micrObial Sequences (FDA-ARGOS): Supporting development and validation of Infectious Disease Dx tests.</title>
        <authorList>
            <person name="Sproer C."/>
            <person name="Gronow S."/>
            <person name="Severitt S."/>
            <person name="Schroder I."/>
            <person name="Tallon L."/>
            <person name="Sadzewicz L."/>
            <person name="Zhao X."/>
            <person name="Boylan J."/>
            <person name="Ott S."/>
            <person name="Bowen H."/>
            <person name="Vavikolanu K."/>
            <person name="Mehta A."/>
            <person name="Aluvathingal J."/>
            <person name="Nadendla S."/>
            <person name="Lowell S."/>
            <person name="Myers T."/>
            <person name="Yan Y."/>
            <person name="Sichtig H."/>
        </authorList>
    </citation>
    <scope>NUCLEOTIDE SEQUENCE [LARGE SCALE GENOMIC DNA]</scope>
    <source>
        <strain evidence="9 10">FDAARGOS_1141</strain>
    </source>
</reference>
<evidence type="ECO:0000256" key="7">
    <source>
        <dbReference type="PROSITE-ProRule" id="PRU01360"/>
    </source>
</evidence>
<organism evidence="9 10">
    <name type="scientific">Sphingobacterium multivorum</name>
    <dbReference type="NCBI Taxonomy" id="28454"/>
    <lineage>
        <taxon>Bacteria</taxon>
        <taxon>Pseudomonadati</taxon>
        <taxon>Bacteroidota</taxon>
        <taxon>Sphingobacteriia</taxon>
        <taxon>Sphingobacteriales</taxon>
        <taxon>Sphingobacteriaceae</taxon>
        <taxon>Sphingobacterium</taxon>
    </lineage>
</organism>
<keyword evidence="9" id="KW-0675">Receptor</keyword>
<dbReference type="Pfam" id="PF13715">
    <property type="entry name" value="CarbopepD_reg_2"/>
    <property type="match status" value="1"/>
</dbReference>
<keyword evidence="10" id="KW-1185">Reference proteome</keyword>
<comment type="subcellular location">
    <subcellularLocation>
        <location evidence="1 7">Cell outer membrane</location>
        <topology evidence="1 7">Multi-pass membrane protein</topology>
    </subcellularLocation>
</comment>
<keyword evidence="2 7" id="KW-0813">Transport</keyword>
<dbReference type="Proteomes" id="UP000595498">
    <property type="component" value="Chromosome"/>
</dbReference>
<evidence type="ECO:0000313" key="9">
    <source>
        <dbReference type="EMBL" id="QQT56021.1"/>
    </source>
</evidence>
<dbReference type="EMBL" id="CP068224">
    <property type="protein sequence ID" value="QQT56021.1"/>
    <property type="molecule type" value="Genomic_DNA"/>
</dbReference>
<dbReference type="Pfam" id="PF07715">
    <property type="entry name" value="Plug"/>
    <property type="match status" value="1"/>
</dbReference>
<dbReference type="Gene3D" id="2.60.40.1120">
    <property type="entry name" value="Carboxypeptidase-like, regulatory domain"/>
    <property type="match status" value="1"/>
</dbReference>
<dbReference type="InterPro" id="IPR036942">
    <property type="entry name" value="Beta-barrel_TonB_sf"/>
</dbReference>
<evidence type="ECO:0000256" key="6">
    <source>
        <dbReference type="ARBA" id="ARBA00023237"/>
    </source>
</evidence>
<dbReference type="InterPro" id="IPR012910">
    <property type="entry name" value="Plug_dom"/>
</dbReference>